<evidence type="ECO:0000256" key="7">
    <source>
        <dbReference type="PIRSR" id="PIRSR038994-2"/>
    </source>
</evidence>
<dbReference type="Gene3D" id="3.20.20.140">
    <property type="entry name" value="Metal-dependent hydrolases"/>
    <property type="match status" value="1"/>
</dbReference>
<feature type="binding site" evidence="8">
    <location>
        <position position="131"/>
    </location>
    <ligand>
        <name>Zn(2+)</name>
        <dbReference type="ChEBI" id="CHEBI:29105"/>
    </ligand>
</feature>
<evidence type="ECO:0000256" key="5">
    <source>
        <dbReference type="PIRNR" id="PIRNR038994"/>
    </source>
</evidence>
<protein>
    <submittedName>
        <fullName evidence="10">N-acetylglucosamine-6-phosphate deacetylase</fullName>
    </submittedName>
</protein>
<dbReference type="InterPro" id="IPR011059">
    <property type="entry name" value="Metal-dep_hydrolase_composite"/>
</dbReference>
<feature type="active site" description="Proton donor/acceptor" evidence="6">
    <location>
        <position position="277"/>
    </location>
</feature>
<comment type="cofactor">
    <cofactor evidence="8">
        <name>a divalent metal cation</name>
        <dbReference type="ChEBI" id="CHEBI:60240"/>
    </cofactor>
    <text evidence="8">Binds 1 divalent metal cation per subunit.</text>
</comment>
<organism evidence="10 11">
    <name type="scientific">Rhizobium loti</name>
    <name type="common">Mesorhizobium loti</name>
    <dbReference type="NCBI Taxonomy" id="381"/>
    <lineage>
        <taxon>Bacteria</taxon>
        <taxon>Pseudomonadati</taxon>
        <taxon>Pseudomonadota</taxon>
        <taxon>Alphaproteobacteria</taxon>
        <taxon>Hyphomicrobiales</taxon>
        <taxon>Phyllobacteriaceae</taxon>
        <taxon>Mesorhizobium</taxon>
    </lineage>
</organism>
<feature type="binding site" evidence="7">
    <location>
        <position position="229"/>
    </location>
    <ligand>
        <name>substrate</name>
    </ligand>
</feature>
<dbReference type="InterPro" id="IPR032466">
    <property type="entry name" value="Metal_Hydrolase"/>
</dbReference>
<evidence type="ECO:0000256" key="4">
    <source>
        <dbReference type="ARBA" id="ARBA00023277"/>
    </source>
</evidence>
<dbReference type="GO" id="GO:0008448">
    <property type="term" value="F:N-acetylglucosamine-6-phosphate deacetylase activity"/>
    <property type="evidence" value="ECO:0007669"/>
    <property type="project" value="InterPro"/>
</dbReference>
<feature type="binding site" evidence="7">
    <location>
        <begin position="221"/>
        <end position="222"/>
    </location>
    <ligand>
        <name>substrate</name>
    </ligand>
</feature>
<dbReference type="Pfam" id="PF01979">
    <property type="entry name" value="Amidohydro_1"/>
    <property type="match status" value="1"/>
</dbReference>
<feature type="binding site" evidence="7">
    <location>
        <begin position="310"/>
        <end position="312"/>
    </location>
    <ligand>
        <name>substrate</name>
    </ligand>
</feature>
<reference evidence="11" key="1">
    <citation type="submission" date="2016-06" db="EMBL/GenBank/DDBJ databases">
        <title>NZP2037 Pacbio-Illumina hybrid assembly.</title>
        <authorList>
            <person name="Ramsay J.P."/>
        </authorList>
    </citation>
    <scope>NUCLEOTIDE SEQUENCE [LARGE SCALE GENOMIC DNA]</scope>
    <source>
        <strain evidence="11">R7ANS::ICEMlSym2042</strain>
    </source>
</reference>
<dbReference type="PANTHER" id="PTHR11113:SF14">
    <property type="entry name" value="N-ACETYLGLUCOSAMINE-6-PHOSPHATE DEACETYLASE"/>
    <property type="match status" value="1"/>
</dbReference>
<evidence type="ECO:0000259" key="9">
    <source>
        <dbReference type="Pfam" id="PF01979"/>
    </source>
</evidence>
<evidence type="ECO:0000256" key="6">
    <source>
        <dbReference type="PIRSR" id="PIRSR038994-1"/>
    </source>
</evidence>
<dbReference type="RefSeq" id="WP_032932451.1">
    <property type="nucleotide sequence ID" value="NZ_LZTH01000034.1"/>
</dbReference>
<dbReference type="GO" id="GO:0046872">
    <property type="term" value="F:metal ion binding"/>
    <property type="evidence" value="ECO:0007669"/>
    <property type="project" value="UniProtKB-KW"/>
</dbReference>
<dbReference type="SUPFAM" id="SSF51338">
    <property type="entry name" value="Composite domain of metallo-dependent hydrolases"/>
    <property type="match status" value="1"/>
</dbReference>
<feature type="binding site" evidence="7">
    <location>
        <position position="253"/>
    </location>
    <ligand>
        <name>substrate</name>
    </ligand>
</feature>
<accession>A0A1A5IVC1</accession>
<evidence type="ECO:0000256" key="1">
    <source>
        <dbReference type="ARBA" id="ARBA00010716"/>
    </source>
</evidence>
<evidence type="ECO:0000256" key="3">
    <source>
        <dbReference type="ARBA" id="ARBA00022801"/>
    </source>
</evidence>
<feature type="binding site" evidence="8">
    <location>
        <position position="218"/>
    </location>
    <ligand>
        <name>Zn(2+)</name>
        <dbReference type="ChEBI" id="CHEBI:29105"/>
    </ligand>
</feature>
<evidence type="ECO:0000313" key="10">
    <source>
        <dbReference type="EMBL" id="OBP82692.1"/>
    </source>
</evidence>
<comment type="similarity">
    <text evidence="1 5">Belongs to the metallo-dependent hydrolases superfamily. NagA family.</text>
</comment>
<dbReference type="EMBL" id="LZTJ01000001">
    <property type="protein sequence ID" value="OBP82692.1"/>
    <property type="molecule type" value="Genomic_DNA"/>
</dbReference>
<dbReference type="Gene3D" id="2.30.40.10">
    <property type="entry name" value="Urease, subunit C, domain 1"/>
    <property type="match status" value="1"/>
</dbReference>
<evidence type="ECO:0000256" key="8">
    <source>
        <dbReference type="PIRSR" id="PIRSR038994-3"/>
    </source>
</evidence>
<keyword evidence="4 5" id="KW-0119">Carbohydrate metabolism</keyword>
<evidence type="ECO:0000313" key="11">
    <source>
        <dbReference type="Proteomes" id="UP000093748"/>
    </source>
</evidence>
<dbReference type="InterPro" id="IPR006680">
    <property type="entry name" value="Amidohydro-rel"/>
</dbReference>
<proteinExistence type="inferred from homology"/>
<gene>
    <name evidence="10" type="ORF">BAE39_03860</name>
</gene>
<feature type="binding site" evidence="7">
    <location>
        <position position="142"/>
    </location>
    <ligand>
        <name>substrate</name>
    </ligand>
</feature>
<dbReference type="CDD" id="cd00854">
    <property type="entry name" value="NagA"/>
    <property type="match status" value="1"/>
</dbReference>
<keyword evidence="2 8" id="KW-0479">Metal-binding</keyword>
<dbReference type="InterPro" id="IPR003764">
    <property type="entry name" value="GlcNAc_6-P_deAcase"/>
</dbReference>
<feature type="domain" description="Amidohydrolase-related" evidence="9">
    <location>
        <begin position="53"/>
        <end position="382"/>
    </location>
</feature>
<dbReference type="SUPFAM" id="SSF51556">
    <property type="entry name" value="Metallo-dependent hydrolases"/>
    <property type="match status" value="1"/>
</dbReference>
<feature type="binding site" evidence="8">
    <location>
        <position position="197"/>
    </location>
    <ligand>
        <name>Zn(2+)</name>
        <dbReference type="ChEBI" id="CHEBI:29105"/>
    </ligand>
</feature>
<dbReference type="OrthoDB" id="9776488at2"/>
<sequence length="390" mass="40068">MSDRFALTGARIFDGDDWHDDAALVVRDGFVEAIVPSGAIARDVRAVDTGGGMLVPGFVDIQVNGGGGVMLNDHPDVASIETICRAHAPFGTTALLPTLITDTPAITASAIAAGEAAALQKVPGFLGLHLEGPHLSIARKGAHDPALIRPMTDADQAMLIAARPKLPVLLTTIAPESVDPSRVAALAKAGIIVSLGHSDTGYATAKGFAEAGAAVVTHLFNAMSQIGNREPGLVGAAIDIGTLSAGLIADGIHVHPAAIRIALDAKQGPGKIVLVTDAMATIGTDMTSFTLNGRTIYRKDGSLRLADGTLAGADLDMISAVRFMHNIVGVDLSEALRMASLYPAQAIGQSHRLGRLANGTVADIVALSDGLDIRSVWIGGDKVFEAGASR</sequence>
<comment type="caution">
    <text evidence="10">The sequence shown here is derived from an EMBL/GenBank/DDBJ whole genome shotgun (WGS) entry which is preliminary data.</text>
</comment>
<dbReference type="NCBIfam" id="TIGR00221">
    <property type="entry name" value="nagA"/>
    <property type="match status" value="1"/>
</dbReference>
<dbReference type="PIRSF" id="PIRSF038994">
    <property type="entry name" value="NagA"/>
    <property type="match status" value="1"/>
</dbReference>
<dbReference type="PANTHER" id="PTHR11113">
    <property type="entry name" value="N-ACETYLGLUCOSAMINE-6-PHOSPHATE DEACETYLASE"/>
    <property type="match status" value="1"/>
</dbReference>
<dbReference type="AlphaFoldDB" id="A0A1A5IVC1"/>
<evidence type="ECO:0000256" key="2">
    <source>
        <dbReference type="ARBA" id="ARBA00022723"/>
    </source>
</evidence>
<dbReference type="Proteomes" id="UP000093748">
    <property type="component" value="Unassembled WGS sequence"/>
</dbReference>
<dbReference type="GO" id="GO:0006046">
    <property type="term" value="P:N-acetylglucosamine catabolic process"/>
    <property type="evidence" value="ECO:0007669"/>
    <property type="project" value="TreeGrafter"/>
</dbReference>
<name>A0A1A5IVC1_RHILI</name>
<dbReference type="GeneID" id="66680957"/>
<keyword evidence="3 5" id="KW-0378">Hydrolase</keyword>